<dbReference type="AlphaFoldDB" id="A0A3A1P7E6"/>
<evidence type="ECO:0000313" key="2">
    <source>
        <dbReference type="Proteomes" id="UP000265366"/>
    </source>
</evidence>
<reference evidence="1 2" key="1">
    <citation type="submission" date="2018-08" db="EMBL/GenBank/DDBJ databases">
        <title>Erythrobacter zhengii sp.nov., a bacterium isolated from deep-sea sediment.</title>
        <authorList>
            <person name="Fang C."/>
            <person name="Wu Y.-H."/>
            <person name="Sun C."/>
            <person name="Wang H."/>
            <person name="Cheng H."/>
            <person name="Meng F.-X."/>
            <person name="Wang C.-S."/>
            <person name="Xu X.-W."/>
        </authorList>
    </citation>
    <scope>NUCLEOTIDE SEQUENCE [LARGE SCALE GENOMIC DNA]</scope>
    <source>
        <strain evidence="1 2">CCTCC AB 2015396</strain>
    </source>
</reference>
<sequence>MDTFRSSGNNYEGYFEGADEHFLDEPYDTPPPAIGNNERRMQVRAYNFWASQLGDGHLPNIASLDPTNVADFGVNAVLLDFSDGSDDPRVTFLGAALAEECEVGTRDIRRLSDVPSRSLLSRITDHYMQIIANQAPIGFEAEFVNQRGSSILYRGILLPYTGDNQTITHIYGVINWKELADQAMADELLLEIEQAIEPALRQRSEHSPLGDWADGPGAAGAHAEVHDHAQAMGLADWLARAREQAAQACEREDRTRSALYDAVSRAWDFALAAAAAPEEFAEMLDDAGMTVQKRAPMTPIVKLVFGAGYDKTRITEYAAVLAHARRNRMPRGSLAAFLREAEGGLKGVVAIERRLRREDAGKPDHAPRSAPRKVIARRLREIAPRSLAALAPEGEEFALVMVRRSGDGSVSMLGEVPNDVALVEKAARRLLA</sequence>
<comment type="caution">
    <text evidence="1">The sequence shown here is derived from an EMBL/GenBank/DDBJ whole genome shotgun (WGS) entry which is preliminary data.</text>
</comment>
<evidence type="ECO:0000313" key="1">
    <source>
        <dbReference type="EMBL" id="RIV85407.1"/>
    </source>
</evidence>
<proteinExistence type="predicted"/>
<dbReference type="RefSeq" id="WP_119592950.1">
    <property type="nucleotide sequence ID" value="NZ_QXFM01000096.1"/>
</dbReference>
<name>A0A3A1P7E6_9SPHN</name>
<dbReference type="EMBL" id="QXFM01000096">
    <property type="protein sequence ID" value="RIV85407.1"/>
    <property type="molecule type" value="Genomic_DNA"/>
</dbReference>
<dbReference type="Proteomes" id="UP000265366">
    <property type="component" value="Unassembled WGS sequence"/>
</dbReference>
<gene>
    <name evidence="1" type="ORF">D2V17_10625</name>
</gene>
<keyword evidence="2" id="KW-1185">Reference proteome</keyword>
<evidence type="ECO:0008006" key="3">
    <source>
        <dbReference type="Google" id="ProtNLM"/>
    </source>
</evidence>
<accession>A0A3A1P7E6</accession>
<organism evidence="1 2">
    <name type="scientific">Aurantiacibacter xanthus</name>
    <dbReference type="NCBI Taxonomy" id="1784712"/>
    <lineage>
        <taxon>Bacteria</taxon>
        <taxon>Pseudomonadati</taxon>
        <taxon>Pseudomonadota</taxon>
        <taxon>Alphaproteobacteria</taxon>
        <taxon>Sphingomonadales</taxon>
        <taxon>Erythrobacteraceae</taxon>
        <taxon>Aurantiacibacter</taxon>
    </lineage>
</organism>
<dbReference type="OrthoDB" id="7441080at2"/>
<protein>
    <recommendedName>
        <fullName evidence="3">PAS domain-containing protein</fullName>
    </recommendedName>
</protein>